<organism evidence="3 4">
    <name type="scientific">candidate division TA06 bacterium</name>
    <dbReference type="NCBI Taxonomy" id="2250710"/>
    <lineage>
        <taxon>Bacteria</taxon>
        <taxon>Bacteria division TA06</taxon>
    </lineage>
</organism>
<name>A0A523USX4_UNCT6</name>
<gene>
    <name evidence="3" type="ORF">E3J62_06780</name>
</gene>
<dbReference type="PANTHER" id="PTHR32305:SF15">
    <property type="entry name" value="PROTEIN RHSA-RELATED"/>
    <property type="match status" value="1"/>
</dbReference>
<dbReference type="Proteomes" id="UP000315525">
    <property type="component" value="Unassembled WGS sequence"/>
</dbReference>
<comment type="caution">
    <text evidence="3">The sequence shown here is derived from an EMBL/GenBank/DDBJ whole genome shotgun (WGS) entry which is preliminary data.</text>
</comment>
<dbReference type="EMBL" id="SOJN01000078">
    <property type="protein sequence ID" value="TET45652.1"/>
    <property type="molecule type" value="Genomic_DNA"/>
</dbReference>
<sequence length="216" mass="24873">MPKYFYHHDGLGSIIGMTDKQGSVVQSYRYDEFGRLLQEASPTGPHSNYKYTAQEYDGTISELYNYLARYYEPEIGRFTQEDLITGAVIAPICGRDCVGRLRENRMFTDFPQDLNRYLYVANSPPDWTDPSGFSRYKYCDWLPTIPKALCHIIINEMCKRAHVTYCCGLDLTNCVADAMEKKECQGPEKTPEELLCWLRYYICIGQVIPDVLPPDP</sequence>
<dbReference type="InterPro" id="IPR056823">
    <property type="entry name" value="TEN-like_YD-shell"/>
</dbReference>
<accession>A0A523USX4</accession>
<feature type="domain" description="Teneurin-like YD-shell" evidence="2">
    <location>
        <begin position="3"/>
        <end position="83"/>
    </location>
</feature>
<protein>
    <recommendedName>
        <fullName evidence="2">Teneurin-like YD-shell domain-containing protein</fullName>
    </recommendedName>
</protein>
<dbReference type="Gene3D" id="2.180.10.10">
    <property type="entry name" value="RHS repeat-associated core"/>
    <property type="match status" value="1"/>
</dbReference>
<proteinExistence type="predicted"/>
<evidence type="ECO:0000259" key="2">
    <source>
        <dbReference type="Pfam" id="PF25023"/>
    </source>
</evidence>
<dbReference type="InterPro" id="IPR022385">
    <property type="entry name" value="Rhs_assc_core"/>
</dbReference>
<evidence type="ECO:0000256" key="1">
    <source>
        <dbReference type="ARBA" id="ARBA00022737"/>
    </source>
</evidence>
<dbReference type="PANTHER" id="PTHR32305">
    <property type="match status" value="1"/>
</dbReference>
<dbReference type="AlphaFoldDB" id="A0A523USX4"/>
<evidence type="ECO:0000313" key="3">
    <source>
        <dbReference type="EMBL" id="TET45652.1"/>
    </source>
</evidence>
<dbReference type="NCBIfam" id="TIGR03696">
    <property type="entry name" value="Rhs_assc_core"/>
    <property type="match status" value="1"/>
</dbReference>
<dbReference type="InterPro" id="IPR050708">
    <property type="entry name" value="T6SS_VgrG/RHS"/>
</dbReference>
<reference evidence="3 4" key="1">
    <citation type="submission" date="2019-03" db="EMBL/GenBank/DDBJ databases">
        <title>Metabolic potential of uncultured bacteria and archaea associated with petroleum seepage in deep-sea sediments.</title>
        <authorList>
            <person name="Dong X."/>
            <person name="Hubert C."/>
        </authorList>
    </citation>
    <scope>NUCLEOTIDE SEQUENCE [LARGE SCALE GENOMIC DNA]</scope>
    <source>
        <strain evidence="3">E44_bin18</strain>
    </source>
</reference>
<keyword evidence="1" id="KW-0677">Repeat</keyword>
<dbReference type="Pfam" id="PF25023">
    <property type="entry name" value="TEN_YD-shell"/>
    <property type="match status" value="1"/>
</dbReference>
<evidence type="ECO:0000313" key="4">
    <source>
        <dbReference type="Proteomes" id="UP000315525"/>
    </source>
</evidence>